<reference evidence="2" key="1">
    <citation type="submission" date="2020-03" db="EMBL/GenBank/DDBJ databases">
        <authorList>
            <person name="Weist P."/>
        </authorList>
    </citation>
    <scope>NUCLEOTIDE SEQUENCE</scope>
</reference>
<dbReference type="AlphaFoldDB" id="A0A9N7TWX9"/>
<keyword evidence="3" id="KW-1185">Reference proteome</keyword>
<dbReference type="EMBL" id="CADEAL010000459">
    <property type="protein sequence ID" value="CAB1420505.1"/>
    <property type="molecule type" value="Genomic_DNA"/>
</dbReference>
<accession>A0A9N7TWX9</accession>
<feature type="compositionally biased region" description="Basic and acidic residues" evidence="1">
    <location>
        <begin position="10"/>
        <end position="20"/>
    </location>
</feature>
<proteinExistence type="predicted"/>
<organism evidence="2 3">
    <name type="scientific">Pleuronectes platessa</name>
    <name type="common">European plaice</name>
    <dbReference type="NCBI Taxonomy" id="8262"/>
    <lineage>
        <taxon>Eukaryota</taxon>
        <taxon>Metazoa</taxon>
        <taxon>Chordata</taxon>
        <taxon>Craniata</taxon>
        <taxon>Vertebrata</taxon>
        <taxon>Euteleostomi</taxon>
        <taxon>Actinopterygii</taxon>
        <taxon>Neopterygii</taxon>
        <taxon>Teleostei</taxon>
        <taxon>Neoteleostei</taxon>
        <taxon>Acanthomorphata</taxon>
        <taxon>Carangaria</taxon>
        <taxon>Pleuronectiformes</taxon>
        <taxon>Pleuronectoidei</taxon>
        <taxon>Pleuronectidae</taxon>
        <taxon>Pleuronectes</taxon>
    </lineage>
</organism>
<evidence type="ECO:0000256" key="1">
    <source>
        <dbReference type="SAM" id="MobiDB-lite"/>
    </source>
</evidence>
<comment type="caution">
    <text evidence="2">The sequence shown here is derived from an EMBL/GenBank/DDBJ whole genome shotgun (WGS) entry which is preliminary data.</text>
</comment>
<name>A0A9N7TWX9_PLEPL</name>
<feature type="region of interest" description="Disordered" evidence="1">
    <location>
        <begin position="1"/>
        <end position="21"/>
    </location>
</feature>
<gene>
    <name evidence="2" type="ORF">PLEPLA_LOCUS8380</name>
</gene>
<sequence>MGVFRSPPYPRDEAGKDSPTHDLTIYFDNSVLTPTQTARNLGFGAQLSTPQHSARMMSAKSAALPSSPPGITVSQPLTMSTRELSIINIYQCLQTEGTAAPSYSQLIGLDTVTSLEQSPELTLHAEHTESDSLCYAKC</sequence>
<evidence type="ECO:0000313" key="2">
    <source>
        <dbReference type="EMBL" id="CAB1420505.1"/>
    </source>
</evidence>
<evidence type="ECO:0000313" key="3">
    <source>
        <dbReference type="Proteomes" id="UP001153269"/>
    </source>
</evidence>
<feature type="region of interest" description="Disordered" evidence="1">
    <location>
        <begin position="52"/>
        <end position="72"/>
    </location>
</feature>
<protein>
    <submittedName>
        <fullName evidence="2">Uncharacterized protein</fullName>
    </submittedName>
</protein>
<dbReference type="Proteomes" id="UP001153269">
    <property type="component" value="Unassembled WGS sequence"/>
</dbReference>